<reference evidence="2 3" key="1">
    <citation type="submission" date="2024-01" db="EMBL/GenBank/DDBJ databases">
        <title>Genome assemblies of Stephania.</title>
        <authorList>
            <person name="Yang L."/>
        </authorList>
    </citation>
    <scope>NUCLEOTIDE SEQUENCE [LARGE SCALE GENOMIC DNA]</scope>
    <source>
        <strain evidence="2">JXDWG</strain>
        <tissue evidence="2">Leaf</tissue>
    </source>
</reference>
<sequence length="238" mass="26840">MLSLSLSCSPLFFSMVHMDLVSMDQWRIDDEEERTEGMLVLLEINWWLRPILSLIRDLKPQLNGGGWRSPLEGSQRIKVWSNGFENELATSVGPPLFYFHKEFTLAGYFIACLWHARPKHVYQESSVNNDPSYFVDTCVGVSWIYIGHQEDQVIGQLGAPSRGIMGRESKEWFSLTGMGTHICAQLPMGGSNTNIVKKCEPNLAKLRGCFSASGARQTFITPTKIQEIKLGVLLNIKN</sequence>
<feature type="chain" id="PRO_5043036409" evidence="1">
    <location>
        <begin position="19"/>
        <end position="238"/>
    </location>
</feature>
<feature type="signal peptide" evidence="1">
    <location>
        <begin position="1"/>
        <end position="18"/>
    </location>
</feature>
<dbReference type="Proteomes" id="UP001419268">
    <property type="component" value="Unassembled WGS sequence"/>
</dbReference>
<evidence type="ECO:0000256" key="1">
    <source>
        <dbReference type="SAM" id="SignalP"/>
    </source>
</evidence>
<evidence type="ECO:0000313" key="2">
    <source>
        <dbReference type="EMBL" id="KAK9167007.1"/>
    </source>
</evidence>
<keyword evidence="3" id="KW-1185">Reference proteome</keyword>
<comment type="caution">
    <text evidence="2">The sequence shown here is derived from an EMBL/GenBank/DDBJ whole genome shotgun (WGS) entry which is preliminary data.</text>
</comment>
<protein>
    <submittedName>
        <fullName evidence="2">Uncharacterized protein</fullName>
    </submittedName>
</protein>
<dbReference type="EMBL" id="JBBNAG010000001">
    <property type="protein sequence ID" value="KAK9167007.1"/>
    <property type="molecule type" value="Genomic_DNA"/>
</dbReference>
<gene>
    <name evidence="2" type="ORF">Scep_002198</name>
</gene>
<organism evidence="2 3">
    <name type="scientific">Stephania cephalantha</name>
    <dbReference type="NCBI Taxonomy" id="152367"/>
    <lineage>
        <taxon>Eukaryota</taxon>
        <taxon>Viridiplantae</taxon>
        <taxon>Streptophyta</taxon>
        <taxon>Embryophyta</taxon>
        <taxon>Tracheophyta</taxon>
        <taxon>Spermatophyta</taxon>
        <taxon>Magnoliopsida</taxon>
        <taxon>Ranunculales</taxon>
        <taxon>Menispermaceae</taxon>
        <taxon>Menispermoideae</taxon>
        <taxon>Cissampelideae</taxon>
        <taxon>Stephania</taxon>
    </lineage>
</organism>
<proteinExistence type="predicted"/>
<accession>A0AAP0L9H6</accession>
<name>A0AAP0L9H6_9MAGN</name>
<evidence type="ECO:0000313" key="3">
    <source>
        <dbReference type="Proteomes" id="UP001419268"/>
    </source>
</evidence>
<keyword evidence="1" id="KW-0732">Signal</keyword>
<dbReference type="AlphaFoldDB" id="A0AAP0L9H6"/>